<sequence>MQVIVGEKTEDKKNRIAFRFHFMENPRMGFVCTYVDTSAVYIEFGKTYTCWSFHRWVLSRDTICRLSELCGPKSELRVSPLCTDRYN</sequence>
<name>A0A6N2MVJ0_SALVM</name>
<accession>A0A6N2MVJ0</accession>
<reference evidence="1" key="1">
    <citation type="submission" date="2019-03" db="EMBL/GenBank/DDBJ databases">
        <authorList>
            <person name="Mank J."/>
            <person name="Almeida P."/>
        </authorList>
    </citation>
    <scope>NUCLEOTIDE SEQUENCE</scope>
    <source>
        <strain evidence="1">78183</strain>
    </source>
</reference>
<dbReference type="EMBL" id="CAADRP010001952">
    <property type="protein sequence ID" value="VFU57690.1"/>
    <property type="molecule type" value="Genomic_DNA"/>
</dbReference>
<dbReference type="AlphaFoldDB" id="A0A6N2MVJ0"/>
<gene>
    <name evidence="1" type="ORF">SVIM_LOCUS417003</name>
</gene>
<protein>
    <submittedName>
        <fullName evidence="1">Uncharacterized protein</fullName>
    </submittedName>
</protein>
<proteinExistence type="predicted"/>
<organism evidence="1">
    <name type="scientific">Salix viminalis</name>
    <name type="common">Common osier</name>
    <name type="synonym">Basket willow</name>
    <dbReference type="NCBI Taxonomy" id="40686"/>
    <lineage>
        <taxon>Eukaryota</taxon>
        <taxon>Viridiplantae</taxon>
        <taxon>Streptophyta</taxon>
        <taxon>Embryophyta</taxon>
        <taxon>Tracheophyta</taxon>
        <taxon>Spermatophyta</taxon>
        <taxon>Magnoliopsida</taxon>
        <taxon>eudicotyledons</taxon>
        <taxon>Gunneridae</taxon>
        <taxon>Pentapetalae</taxon>
        <taxon>rosids</taxon>
        <taxon>fabids</taxon>
        <taxon>Malpighiales</taxon>
        <taxon>Salicaceae</taxon>
        <taxon>Saliceae</taxon>
        <taxon>Salix</taxon>
    </lineage>
</organism>
<evidence type="ECO:0000313" key="1">
    <source>
        <dbReference type="EMBL" id="VFU57690.1"/>
    </source>
</evidence>